<keyword evidence="2" id="KW-1185">Reference proteome</keyword>
<dbReference type="EMBL" id="WOTH01000045">
    <property type="protein sequence ID" value="NHO55057.1"/>
    <property type="molecule type" value="Genomic_DNA"/>
</dbReference>
<organism evidence="1 2">
    <name type="scientific">Acetobacter estunensis</name>
    <dbReference type="NCBI Taxonomy" id="104097"/>
    <lineage>
        <taxon>Bacteria</taxon>
        <taxon>Pseudomonadati</taxon>
        <taxon>Pseudomonadota</taxon>
        <taxon>Alphaproteobacteria</taxon>
        <taxon>Acetobacterales</taxon>
        <taxon>Acetobacteraceae</taxon>
        <taxon>Acetobacter</taxon>
    </lineage>
</organism>
<sequence>MFRTLLIVTLLSFDAFALWRGLHPHVSDTYRDYYIAHTIDLPTFLAREKADLAKNPAVPTSH</sequence>
<evidence type="ECO:0000313" key="1">
    <source>
        <dbReference type="EMBL" id="NHO55057.1"/>
    </source>
</evidence>
<dbReference type="Proteomes" id="UP000597459">
    <property type="component" value="Unassembled WGS sequence"/>
</dbReference>
<proteinExistence type="predicted"/>
<gene>
    <name evidence="1" type="ORF">GOB87_14080</name>
</gene>
<reference evidence="1" key="1">
    <citation type="submission" date="2019-11" db="EMBL/GenBank/DDBJ databases">
        <title>Description of new Acetobacter species.</title>
        <authorList>
            <person name="Cleenwerck I."/>
            <person name="Sombolestani A.S."/>
        </authorList>
    </citation>
    <scope>NUCLEOTIDE SEQUENCE</scope>
    <source>
        <strain evidence="1">LMG 1626</strain>
    </source>
</reference>
<name>A0A967EI92_9PROT</name>
<dbReference type="AlphaFoldDB" id="A0A967EI92"/>
<accession>A0A967EI92</accession>
<dbReference type="RefSeq" id="WP_166318185.1">
    <property type="nucleotide sequence ID" value="NZ_WOTH01000045.1"/>
</dbReference>
<evidence type="ECO:0000313" key="2">
    <source>
        <dbReference type="Proteomes" id="UP000597459"/>
    </source>
</evidence>
<comment type="caution">
    <text evidence="1">The sequence shown here is derived from an EMBL/GenBank/DDBJ whole genome shotgun (WGS) entry which is preliminary data.</text>
</comment>
<protein>
    <submittedName>
        <fullName evidence="1">Uncharacterized protein</fullName>
    </submittedName>
</protein>